<keyword evidence="1" id="KW-0732">Signal</keyword>
<comment type="caution">
    <text evidence="4">The sequence shown here is derived from an EMBL/GenBank/DDBJ whole genome shotgun (WGS) entry which is preliminary data.</text>
</comment>
<dbReference type="PANTHER" id="PTHR21666">
    <property type="entry name" value="PEPTIDASE-RELATED"/>
    <property type="match status" value="1"/>
</dbReference>
<proteinExistence type="predicted"/>
<dbReference type="Proteomes" id="UP001600943">
    <property type="component" value="Unassembled WGS sequence"/>
</dbReference>
<keyword evidence="5" id="KW-1185">Reference proteome</keyword>
<sequence>MNRQRWKKYGFMAEVIVLTLTAALCWKDVSQGAFAAGHGAEKAENNSSSESAEDSGTGSGGNSGTDSAEDSDTGSGGNSGTDSAEDSGMGSGGDSGTDSAEDSGTGSGVNSGADSTGKDYIKWVDFHVTSEAMRQACAYDVDTYGQEGHLNWVDLLAYLGARYGGDFKQYKAKDMDKIAERLQKGETTVEKLSAEIKSFDYYREAYGAVLDGLVGEYQIEAEDQGQGAQSQESQGEVSWTKKYGLKGYSPIAKSFPYNDYDDFGVARSYGYRREHLGHDMMGQTGTPIVAVESGYVSAMGWNQYGGWRLGISSFDGRRYYYYAHLRQNFPYCKSLEVGSIVQAGDVIGYMGRTGYSAKENVNNIDTTHLHFGLQLIFDESQREGNHEIWVDVYELVKFLYKNQSEVVRDDATKEWSRVYQIKDPEASAYLESDQGKQTADIDPANK</sequence>
<dbReference type="EMBL" id="BAABYW010000001">
    <property type="protein sequence ID" value="GAA6406074.1"/>
    <property type="molecule type" value="Genomic_DNA"/>
</dbReference>
<dbReference type="InterPro" id="IPR011055">
    <property type="entry name" value="Dup_hybrid_motif"/>
</dbReference>
<dbReference type="Pfam" id="PF01551">
    <property type="entry name" value="Peptidase_M23"/>
    <property type="match status" value="1"/>
</dbReference>
<feature type="compositionally biased region" description="Low complexity" evidence="2">
    <location>
        <begin position="45"/>
        <end position="56"/>
    </location>
</feature>
<organism evidence="4 5">
    <name type="scientific">Blautia hominis</name>
    <dbReference type="NCBI Taxonomy" id="2025493"/>
    <lineage>
        <taxon>Bacteria</taxon>
        <taxon>Bacillati</taxon>
        <taxon>Bacillota</taxon>
        <taxon>Clostridia</taxon>
        <taxon>Lachnospirales</taxon>
        <taxon>Lachnospiraceae</taxon>
        <taxon>Blautia</taxon>
    </lineage>
</organism>
<accession>A0ABQ0B3N8</accession>
<dbReference type="PANTHER" id="PTHR21666:SF289">
    <property type="entry name" value="L-ALA--D-GLU ENDOPEPTIDASE"/>
    <property type="match status" value="1"/>
</dbReference>
<dbReference type="CDD" id="cd12797">
    <property type="entry name" value="M23_peptidase"/>
    <property type="match status" value="1"/>
</dbReference>
<evidence type="ECO:0000256" key="1">
    <source>
        <dbReference type="ARBA" id="ARBA00022729"/>
    </source>
</evidence>
<dbReference type="SUPFAM" id="SSF51261">
    <property type="entry name" value="Duplicated hybrid motif"/>
    <property type="match status" value="1"/>
</dbReference>
<dbReference type="Gene3D" id="2.70.70.10">
    <property type="entry name" value="Glucose Permease (Domain IIA)"/>
    <property type="match status" value="1"/>
</dbReference>
<evidence type="ECO:0000313" key="5">
    <source>
        <dbReference type="Proteomes" id="UP001600943"/>
    </source>
</evidence>
<dbReference type="InterPro" id="IPR016047">
    <property type="entry name" value="M23ase_b-sheet_dom"/>
</dbReference>
<gene>
    <name evidence="4" type="ORF">K040078D81_01910</name>
</gene>
<feature type="region of interest" description="Disordered" evidence="2">
    <location>
        <begin position="39"/>
        <end position="113"/>
    </location>
</feature>
<protein>
    <recommendedName>
        <fullName evidence="3">M23ase beta-sheet core domain-containing protein</fullName>
    </recommendedName>
</protein>
<evidence type="ECO:0000256" key="2">
    <source>
        <dbReference type="SAM" id="MobiDB-lite"/>
    </source>
</evidence>
<evidence type="ECO:0000313" key="4">
    <source>
        <dbReference type="EMBL" id="GAA6406074.1"/>
    </source>
</evidence>
<dbReference type="InterPro" id="IPR050570">
    <property type="entry name" value="Cell_wall_metabolism_enzyme"/>
</dbReference>
<name>A0ABQ0B3N8_9FIRM</name>
<evidence type="ECO:0000259" key="3">
    <source>
        <dbReference type="Pfam" id="PF01551"/>
    </source>
</evidence>
<feature type="domain" description="M23ase beta-sheet core" evidence="3">
    <location>
        <begin position="274"/>
        <end position="374"/>
    </location>
</feature>
<reference evidence="4 5" key="1">
    <citation type="submission" date="2024-04" db="EMBL/GenBank/DDBJ databases">
        <title>Defined microbial consortia suppress multidrug-resistant proinflammatory Enterobacteriaceae via ecological control.</title>
        <authorList>
            <person name="Furuichi M."/>
            <person name="Kawaguchi T."/>
            <person name="Pust M."/>
            <person name="Yasuma K."/>
            <person name="Plichta D."/>
            <person name="Hasegawa N."/>
            <person name="Ohya T."/>
            <person name="Bhattarai S."/>
            <person name="Sasajima S."/>
            <person name="Aoto Y."/>
            <person name="Tuganbaev T."/>
            <person name="Yaginuma M."/>
            <person name="Ueda M."/>
            <person name="Okahashi N."/>
            <person name="Amafuji K."/>
            <person name="Kiridooshi Y."/>
            <person name="Sugita K."/>
            <person name="Strazar M."/>
            <person name="Skelly A."/>
            <person name="Suda W."/>
            <person name="Hattori M."/>
            <person name="Nakamoto N."/>
            <person name="Caballero S."/>
            <person name="Norman J."/>
            <person name="Olle B."/>
            <person name="Tanoue T."/>
            <person name="Arita M."/>
            <person name="Bucci V."/>
            <person name="Atarashi K."/>
            <person name="Xavier R."/>
            <person name="Honda K."/>
        </authorList>
    </citation>
    <scope>NUCLEOTIDE SEQUENCE [LARGE SCALE GENOMIC DNA]</scope>
    <source>
        <strain evidence="5">k04-0078-D8-1</strain>
    </source>
</reference>